<gene>
    <name evidence="2" type="ORF">CONLIGDRAFT_548742</name>
</gene>
<dbReference type="EMBL" id="KV875097">
    <property type="protein sequence ID" value="OIW30197.1"/>
    <property type="molecule type" value="Genomic_DNA"/>
</dbReference>
<dbReference type="InParanoid" id="A0A1J7IS76"/>
<dbReference type="InterPro" id="IPR056632">
    <property type="entry name" value="DUF7730"/>
</dbReference>
<sequence>QYGTMEPAILGTCRQIYQEATPVLYSGNVFVVNAPEQMFRLMAQIGPANTKLVKSLELWVPLTADLTAWLRLLDALSKEATGLKSIKIGWGADTKFPWMLQKGAKERGLGDNVLFVRAFAKIRGLEKIHLNGLYAKRWPSYLEEATGAHVRADRGPHLELGAFQYLEVTERAEFVRELKQDLLRDFEKYQKGTEDIIP</sequence>
<keyword evidence="3" id="KW-1185">Reference proteome</keyword>
<dbReference type="Pfam" id="PF24864">
    <property type="entry name" value="DUF7730"/>
    <property type="match status" value="1"/>
</dbReference>
<dbReference type="AlphaFoldDB" id="A0A1J7IS76"/>
<evidence type="ECO:0000313" key="3">
    <source>
        <dbReference type="Proteomes" id="UP000182658"/>
    </source>
</evidence>
<evidence type="ECO:0000313" key="2">
    <source>
        <dbReference type="EMBL" id="OIW30197.1"/>
    </source>
</evidence>
<dbReference type="PANTHER" id="PTHR38790">
    <property type="entry name" value="2EXR DOMAIN-CONTAINING PROTEIN-RELATED"/>
    <property type="match status" value="1"/>
</dbReference>
<name>A0A1J7IS76_9PEZI</name>
<dbReference type="Proteomes" id="UP000182658">
    <property type="component" value="Unassembled WGS sequence"/>
</dbReference>
<feature type="non-terminal residue" evidence="2">
    <location>
        <position position="1"/>
    </location>
</feature>
<proteinExistence type="predicted"/>
<organism evidence="2 3">
    <name type="scientific">Coniochaeta ligniaria NRRL 30616</name>
    <dbReference type="NCBI Taxonomy" id="1408157"/>
    <lineage>
        <taxon>Eukaryota</taxon>
        <taxon>Fungi</taxon>
        <taxon>Dikarya</taxon>
        <taxon>Ascomycota</taxon>
        <taxon>Pezizomycotina</taxon>
        <taxon>Sordariomycetes</taxon>
        <taxon>Sordariomycetidae</taxon>
        <taxon>Coniochaetales</taxon>
        <taxon>Coniochaetaceae</taxon>
        <taxon>Coniochaeta</taxon>
    </lineage>
</organism>
<feature type="non-terminal residue" evidence="2">
    <location>
        <position position="198"/>
    </location>
</feature>
<dbReference type="OrthoDB" id="2951834at2759"/>
<protein>
    <recommendedName>
        <fullName evidence="1">DUF7730 domain-containing protein</fullName>
    </recommendedName>
</protein>
<reference evidence="2 3" key="1">
    <citation type="submission" date="2016-10" db="EMBL/GenBank/DDBJ databases">
        <title>Draft genome sequence of Coniochaeta ligniaria NRRL30616, a lignocellulolytic fungus for bioabatement of inhibitors in plant biomass hydrolysates.</title>
        <authorList>
            <consortium name="DOE Joint Genome Institute"/>
            <person name="Jimenez D.J."/>
            <person name="Hector R.E."/>
            <person name="Riley R."/>
            <person name="Sun H."/>
            <person name="Grigoriev I.V."/>
            <person name="Van Elsas J.D."/>
            <person name="Nichols N.N."/>
        </authorList>
    </citation>
    <scope>NUCLEOTIDE SEQUENCE [LARGE SCALE GENOMIC DNA]</scope>
    <source>
        <strain evidence="2 3">NRRL 30616</strain>
    </source>
</reference>
<accession>A0A1J7IS76</accession>
<feature type="domain" description="DUF7730" evidence="1">
    <location>
        <begin position="8"/>
        <end position="66"/>
    </location>
</feature>
<evidence type="ECO:0000259" key="1">
    <source>
        <dbReference type="Pfam" id="PF24864"/>
    </source>
</evidence>